<comment type="caution">
    <text evidence="2">The sequence shown here is derived from an EMBL/GenBank/DDBJ whole genome shotgun (WGS) entry which is preliminary data.</text>
</comment>
<sequence>MFWAPAGTKAIYSDRSTLIETYENVKKRMGIIALPSLIITLALILLREYSNNNDWIPVVVWQVSTALYFVSFLVLICTGLPYIGYGFKLRRLQKY</sequence>
<dbReference type="EMBL" id="BAAADS010000003">
    <property type="protein sequence ID" value="GAA0593855.1"/>
    <property type="molecule type" value="Genomic_DNA"/>
</dbReference>
<keyword evidence="1" id="KW-0472">Membrane</keyword>
<proteinExistence type="predicted"/>
<evidence type="ECO:0000313" key="3">
    <source>
        <dbReference type="Proteomes" id="UP001500866"/>
    </source>
</evidence>
<evidence type="ECO:0000313" key="2">
    <source>
        <dbReference type="EMBL" id="GAA0593855.1"/>
    </source>
</evidence>
<feature type="transmembrane region" description="Helical" evidence="1">
    <location>
        <begin position="66"/>
        <end position="87"/>
    </location>
</feature>
<name>A0ABN1FMH1_9BACI</name>
<reference evidence="2 3" key="1">
    <citation type="journal article" date="2019" name="Int. J. Syst. Evol. Microbiol.">
        <title>The Global Catalogue of Microorganisms (GCM) 10K type strain sequencing project: providing services to taxonomists for standard genome sequencing and annotation.</title>
        <authorList>
            <consortium name="The Broad Institute Genomics Platform"/>
            <consortium name="The Broad Institute Genome Sequencing Center for Infectious Disease"/>
            <person name="Wu L."/>
            <person name="Ma J."/>
        </authorList>
    </citation>
    <scope>NUCLEOTIDE SEQUENCE [LARGE SCALE GENOMIC DNA]</scope>
    <source>
        <strain evidence="2 3">JCM 15395</strain>
    </source>
</reference>
<protein>
    <submittedName>
        <fullName evidence="2">Uncharacterized protein</fullName>
    </submittedName>
</protein>
<gene>
    <name evidence="2" type="ORF">GCM10009001_07560</name>
</gene>
<organism evidence="2 3">
    <name type="scientific">Virgibacillus siamensis</name>
    <dbReference type="NCBI Taxonomy" id="480071"/>
    <lineage>
        <taxon>Bacteria</taxon>
        <taxon>Bacillati</taxon>
        <taxon>Bacillota</taxon>
        <taxon>Bacilli</taxon>
        <taxon>Bacillales</taxon>
        <taxon>Bacillaceae</taxon>
        <taxon>Virgibacillus</taxon>
    </lineage>
</organism>
<accession>A0ABN1FMH1</accession>
<evidence type="ECO:0000256" key="1">
    <source>
        <dbReference type="SAM" id="Phobius"/>
    </source>
</evidence>
<keyword evidence="1" id="KW-0812">Transmembrane</keyword>
<keyword evidence="3" id="KW-1185">Reference proteome</keyword>
<dbReference type="Proteomes" id="UP001500866">
    <property type="component" value="Unassembled WGS sequence"/>
</dbReference>
<feature type="transmembrane region" description="Helical" evidence="1">
    <location>
        <begin position="29"/>
        <end position="46"/>
    </location>
</feature>
<keyword evidence="1" id="KW-1133">Transmembrane helix</keyword>